<feature type="compositionally biased region" description="Polar residues" evidence="1">
    <location>
        <begin position="68"/>
        <end position="84"/>
    </location>
</feature>
<evidence type="ECO:0000256" key="2">
    <source>
        <dbReference type="SAM" id="SignalP"/>
    </source>
</evidence>
<feature type="region of interest" description="Disordered" evidence="1">
    <location>
        <begin position="535"/>
        <end position="602"/>
    </location>
</feature>
<evidence type="ECO:0000256" key="1">
    <source>
        <dbReference type="SAM" id="MobiDB-lite"/>
    </source>
</evidence>
<keyword evidence="2" id="KW-0732">Signal</keyword>
<feature type="compositionally biased region" description="Basic and acidic residues" evidence="1">
    <location>
        <begin position="316"/>
        <end position="340"/>
    </location>
</feature>
<organism evidence="3 4">
    <name type="scientific">Thelephora terrestris</name>
    <dbReference type="NCBI Taxonomy" id="56493"/>
    <lineage>
        <taxon>Eukaryota</taxon>
        <taxon>Fungi</taxon>
        <taxon>Dikarya</taxon>
        <taxon>Basidiomycota</taxon>
        <taxon>Agaricomycotina</taxon>
        <taxon>Agaricomycetes</taxon>
        <taxon>Thelephorales</taxon>
        <taxon>Thelephoraceae</taxon>
        <taxon>Thelephora</taxon>
    </lineage>
</organism>
<reference evidence="3" key="1">
    <citation type="journal article" date="2020" name="Nat. Commun.">
        <title>Large-scale genome sequencing of mycorrhizal fungi provides insights into the early evolution of symbiotic traits.</title>
        <authorList>
            <person name="Miyauchi S."/>
            <person name="Kiss E."/>
            <person name="Kuo A."/>
            <person name="Drula E."/>
            <person name="Kohler A."/>
            <person name="Sanchez-Garcia M."/>
            <person name="Morin E."/>
            <person name="Andreopoulos B."/>
            <person name="Barry K.W."/>
            <person name="Bonito G."/>
            <person name="Buee M."/>
            <person name="Carver A."/>
            <person name="Chen C."/>
            <person name="Cichocki N."/>
            <person name="Clum A."/>
            <person name="Culley D."/>
            <person name="Crous P.W."/>
            <person name="Fauchery L."/>
            <person name="Girlanda M."/>
            <person name="Hayes R.D."/>
            <person name="Keri Z."/>
            <person name="LaButti K."/>
            <person name="Lipzen A."/>
            <person name="Lombard V."/>
            <person name="Magnuson J."/>
            <person name="Maillard F."/>
            <person name="Murat C."/>
            <person name="Nolan M."/>
            <person name="Ohm R.A."/>
            <person name="Pangilinan J."/>
            <person name="Pereira M.F."/>
            <person name="Perotto S."/>
            <person name="Peter M."/>
            <person name="Pfister S."/>
            <person name="Riley R."/>
            <person name="Sitrit Y."/>
            <person name="Stielow J.B."/>
            <person name="Szollosi G."/>
            <person name="Zifcakova L."/>
            <person name="Stursova M."/>
            <person name="Spatafora J.W."/>
            <person name="Tedersoo L."/>
            <person name="Vaario L.M."/>
            <person name="Yamada A."/>
            <person name="Yan M."/>
            <person name="Wang P."/>
            <person name="Xu J."/>
            <person name="Bruns T."/>
            <person name="Baldrian P."/>
            <person name="Vilgalys R."/>
            <person name="Dunand C."/>
            <person name="Henrissat B."/>
            <person name="Grigoriev I.V."/>
            <person name="Hibbett D."/>
            <person name="Nagy L.G."/>
            <person name="Martin F.M."/>
        </authorList>
    </citation>
    <scope>NUCLEOTIDE SEQUENCE</scope>
    <source>
        <strain evidence="3">UH-Tt-Lm1</strain>
    </source>
</reference>
<dbReference type="EMBL" id="WIUZ02000020">
    <property type="protein sequence ID" value="KAF9779328.1"/>
    <property type="molecule type" value="Genomic_DNA"/>
</dbReference>
<feature type="region of interest" description="Disordered" evidence="1">
    <location>
        <begin position="36"/>
        <end position="141"/>
    </location>
</feature>
<proteinExistence type="predicted"/>
<evidence type="ECO:0000313" key="4">
    <source>
        <dbReference type="Proteomes" id="UP000736335"/>
    </source>
</evidence>
<keyword evidence="4" id="KW-1185">Reference proteome</keyword>
<feature type="compositionally biased region" description="Basic and acidic residues" evidence="1">
    <location>
        <begin position="160"/>
        <end position="173"/>
    </location>
</feature>
<evidence type="ECO:0000313" key="3">
    <source>
        <dbReference type="EMBL" id="KAF9779328.1"/>
    </source>
</evidence>
<dbReference type="Proteomes" id="UP000736335">
    <property type="component" value="Unassembled WGS sequence"/>
</dbReference>
<feature type="chain" id="PRO_5040317479" evidence="2">
    <location>
        <begin position="29"/>
        <end position="734"/>
    </location>
</feature>
<feature type="compositionally biased region" description="Basic and acidic residues" evidence="1">
    <location>
        <begin position="289"/>
        <end position="304"/>
    </location>
</feature>
<feature type="region of interest" description="Disordered" evidence="1">
    <location>
        <begin position="636"/>
        <end position="703"/>
    </location>
</feature>
<dbReference type="AlphaFoldDB" id="A0A9P6H4I9"/>
<feature type="compositionally biased region" description="Basic and acidic residues" evidence="1">
    <location>
        <begin position="267"/>
        <end position="278"/>
    </location>
</feature>
<comment type="caution">
    <text evidence="3">The sequence shown here is derived from an EMBL/GenBank/DDBJ whole genome shotgun (WGS) entry which is preliminary data.</text>
</comment>
<feature type="compositionally biased region" description="Basic residues" evidence="1">
    <location>
        <begin position="174"/>
        <end position="191"/>
    </location>
</feature>
<feature type="region of interest" description="Disordered" evidence="1">
    <location>
        <begin position="205"/>
        <end position="343"/>
    </location>
</feature>
<feature type="compositionally biased region" description="Basic residues" evidence="1">
    <location>
        <begin position="251"/>
        <end position="266"/>
    </location>
</feature>
<feature type="compositionally biased region" description="Polar residues" evidence="1">
    <location>
        <begin position="642"/>
        <end position="662"/>
    </location>
</feature>
<feature type="signal peptide" evidence="2">
    <location>
        <begin position="1"/>
        <end position="28"/>
    </location>
</feature>
<sequence length="734" mass="79187">MVLLSPKFVFVALLASLTAISLAPPTDAAAIAMRRTTQHHISDSSEPRSSSSLSHGDHPMLPLPAHLTSASGKQSEGRSGTPSRGNPKRRSPRDFFASERRDLTSEDLPPLLTRRAPSHHNGHQPQGQGSPPDASAQPSTLEVSGARPFVHINGANSHATFDRRAPDPHPDPRHSHHHHGDHHDHDKHHGSKHAEDVVVIEGDNDDVHIGRRSPPSHYHQHERWRKLGGNDKRLLEDSNLGRRSPDPRHDDHHHHDHSGHGHHKGGHGQEKVIVKGDDNNVSVHSRSRVARDQGRNHPQEHQSDSSHAGHHQHHDRAREHVSPYRSHHDSASADDADKAKAYHGRHTRSVLINSVEGEEKYLVPDDYQDQRVTVIEGDGISKMLAKAKRGDPGIEGVPGSIEIMSQSAMSETGQRIASLVLVEPDSTMSEFGNSTFILNASENNQTQLYMVALNTTSSGVEGEDVPVALKVPVFNPDSASIESYCATYDPEPLAPAPLSVEKCFYDEPTGPHKSQVFSYTPSTSVIRPMWFGGETDEEDVLDDPVSNSTAKPDATVDPKTPLGSDMTSITDVGEFGNSTAPPPSVYKSSGIDQGLTETGTGNDSMIPSGVDFAAKAQNVTLVFTPATLVVPAGLRTDLSDGTPMSETNGTGSPLSSGGMNETETLDGDGLPSSSTLSPHSTRSGTVSPAANPMESGVSEDGQELNVMVGVAREEGDMRAVSTAPYKWLFDRERS</sequence>
<feature type="compositionally biased region" description="Polar residues" evidence="1">
    <location>
        <begin position="586"/>
        <end position="602"/>
    </location>
</feature>
<gene>
    <name evidence="3" type="ORF">BJ322DRAFT_455478</name>
</gene>
<protein>
    <submittedName>
        <fullName evidence="3">Uncharacterized protein</fullName>
    </submittedName>
</protein>
<feature type="compositionally biased region" description="Basic and acidic residues" evidence="1">
    <location>
        <begin position="228"/>
        <end position="250"/>
    </location>
</feature>
<feature type="compositionally biased region" description="Basic and acidic residues" evidence="1">
    <location>
        <begin position="92"/>
        <end position="104"/>
    </location>
</feature>
<name>A0A9P6H4I9_9AGAM</name>
<accession>A0A9P6H4I9</accession>
<reference evidence="3" key="2">
    <citation type="submission" date="2020-11" db="EMBL/GenBank/DDBJ databases">
        <authorList>
            <consortium name="DOE Joint Genome Institute"/>
            <person name="Kuo A."/>
            <person name="Miyauchi S."/>
            <person name="Kiss E."/>
            <person name="Drula E."/>
            <person name="Kohler A."/>
            <person name="Sanchez-Garcia M."/>
            <person name="Andreopoulos B."/>
            <person name="Barry K.W."/>
            <person name="Bonito G."/>
            <person name="Buee M."/>
            <person name="Carver A."/>
            <person name="Chen C."/>
            <person name="Cichocki N."/>
            <person name="Clum A."/>
            <person name="Culley D."/>
            <person name="Crous P.W."/>
            <person name="Fauchery L."/>
            <person name="Girlanda M."/>
            <person name="Hayes R."/>
            <person name="Keri Z."/>
            <person name="Labutti K."/>
            <person name="Lipzen A."/>
            <person name="Lombard V."/>
            <person name="Magnuson J."/>
            <person name="Maillard F."/>
            <person name="Morin E."/>
            <person name="Murat C."/>
            <person name="Nolan M."/>
            <person name="Ohm R."/>
            <person name="Pangilinan J."/>
            <person name="Pereira M."/>
            <person name="Perotto S."/>
            <person name="Peter M."/>
            <person name="Riley R."/>
            <person name="Sitrit Y."/>
            <person name="Stielow B."/>
            <person name="Szollosi G."/>
            <person name="Zifcakova L."/>
            <person name="Stursova M."/>
            <person name="Spatafora J.W."/>
            <person name="Tedersoo L."/>
            <person name="Vaario L.-M."/>
            <person name="Yamada A."/>
            <person name="Yan M."/>
            <person name="Wang P."/>
            <person name="Xu J."/>
            <person name="Bruns T."/>
            <person name="Baldrian P."/>
            <person name="Vilgalys R."/>
            <person name="Henrissat B."/>
            <person name="Grigoriev I.V."/>
            <person name="Hibbett D."/>
            <person name="Nagy L.G."/>
            <person name="Martin F.M."/>
        </authorList>
    </citation>
    <scope>NUCLEOTIDE SEQUENCE</scope>
    <source>
        <strain evidence="3">UH-Tt-Lm1</strain>
    </source>
</reference>
<dbReference type="OrthoDB" id="3362371at2759"/>
<feature type="compositionally biased region" description="Low complexity" evidence="1">
    <location>
        <begin position="670"/>
        <end position="683"/>
    </location>
</feature>
<feature type="region of interest" description="Disordered" evidence="1">
    <location>
        <begin position="159"/>
        <end position="193"/>
    </location>
</feature>